<proteinExistence type="inferred from homology"/>
<evidence type="ECO:0000256" key="1">
    <source>
        <dbReference type="ARBA" id="ARBA00004186"/>
    </source>
</evidence>
<feature type="coiled-coil region" evidence="11">
    <location>
        <begin position="1325"/>
        <end position="1439"/>
    </location>
</feature>
<dbReference type="InterPro" id="IPR001752">
    <property type="entry name" value="Kinesin_motor_dom"/>
</dbReference>
<dbReference type="SUPFAM" id="SSF52540">
    <property type="entry name" value="P-loop containing nucleoside triphosphate hydrolases"/>
    <property type="match status" value="1"/>
</dbReference>
<feature type="compositionally biased region" description="Basic residues" evidence="12">
    <location>
        <begin position="1499"/>
        <end position="1510"/>
    </location>
</feature>
<comment type="caution">
    <text evidence="14">The sequence shown here is derived from an EMBL/GenBank/DDBJ whole genome shotgun (WGS) entry which is preliminary data.</text>
</comment>
<evidence type="ECO:0000256" key="11">
    <source>
        <dbReference type="SAM" id="Coils"/>
    </source>
</evidence>
<organism evidence="14 15">
    <name type="scientific">Xylocopa violacea</name>
    <name type="common">Violet carpenter bee</name>
    <name type="synonym">Apis violacea</name>
    <dbReference type="NCBI Taxonomy" id="135666"/>
    <lineage>
        <taxon>Eukaryota</taxon>
        <taxon>Metazoa</taxon>
        <taxon>Ecdysozoa</taxon>
        <taxon>Arthropoda</taxon>
        <taxon>Hexapoda</taxon>
        <taxon>Insecta</taxon>
        <taxon>Pterygota</taxon>
        <taxon>Neoptera</taxon>
        <taxon>Endopterygota</taxon>
        <taxon>Hymenoptera</taxon>
        <taxon>Apocrita</taxon>
        <taxon>Aculeata</taxon>
        <taxon>Apoidea</taxon>
        <taxon>Anthophila</taxon>
        <taxon>Apidae</taxon>
        <taxon>Xylocopa</taxon>
        <taxon>Xylocopa</taxon>
    </lineage>
</organism>
<feature type="compositionally biased region" description="Basic residues" evidence="12">
    <location>
        <begin position="1455"/>
        <end position="1466"/>
    </location>
</feature>
<dbReference type="PROSITE" id="PS50067">
    <property type="entry name" value="KINESIN_MOTOR_2"/>
    <property type="match status" value="1"/>
</dbReference>
<dbReference type="PROSITE" id="PS00411">
    <property type="entry name" value="KINESIN_MOTOR_1"/>
    <property type="match status" value="1"/>
</dbReference>
<keyword evidence="9" id="KW-0206">Cytoskeleton</keyword>
<evidence type="ECO:0000313" key="14">
    <source>
        <dbReference type="EMBL" id="CAL7936568.1"/>
    </source>
</evidence>
<reference evidence="14 15" key="1">
    <citation type="submission" date="2024-08" db="EMBL/GenBank/DDBJ databases">
        <authorList>
            <person name="Will J Nash"/>
            <person name="Angela Man"/>
            <person name="Seanna McTaggart"/>
            <person name="Kendall Baker"/>
            <person name="Tom Barker"/>
            <person name="Leah Catchpole"/>
            <person name="Alex Durrant"/>
            <person name="Karim Gharbi"/>
            <person name="Naomi Irish"/>
            <person name="Gemy Kaithakottil"/>
            <person name="Debby Ku"/>
            <person name="Aaliyah Providence"/>
            <person name="Felix Shaw"/>
            <person name="David Swarbreck"/>
            <person name="Chris Watkins"/>
            <person name="Ann M. McCartney"/>
            <person name="Giulio Formenti"/>
            <person name="Alice Mouton"/>
            <person name="Noel Vella"/>
            <person name="Bjorn M von Reumont"/>
            <person name="Adriana Vella"/>
            <person name="Wilfried Haerty"/>
        </authorList>
    </citation>
    <scope>NUCLEOTIDE SEQUENCE [LARGE SCALE GENOMIC DNA]</scope>
</reference>
<keyword evidence="4" id="KW-0493">Microtubule</keyword>
<evidence type="ECO:0000313" key="15">
    <source>
        <dbReference type="Proteomes" id="UP001642520"/>
    </source>
</evidence>
<keyword evidence="8 10" id="KW-0505">Motor protein</keyword>
<keyword evidence="5 10" id="KW-0547">Nucleotide-binding</keyword>
<feature type="domain" description="Kinesin motor" evidence="13">
    <location>
        <begin position="54"/>
        <end position="465"/>
    </location>
</feature>
<keyword evidence="3" id="KW-0597">Phosphoprotein</keyword>
<dbReference type="PANTHER" id="PTHR47970:SF29">
    <property type="entry name" value="KINESIN FAMILY MEMBER 20B"/>
    <property type="match status" value="1"/>
</dbReference>
<evidence type="ECO:0000256" key="9">
    <source>
        <dbReference type="ARBA" id="ARBA00023212"/>
    </source>
</evidence>
<dbReference type="Proteomes" id="UP001642520">
    <property type="component" value="Unassembled WGS sequence"/>
</dbReference>
<feature type="binding site" evidence="10">
    <location>
        <begin position="152"/>
        <end position="159"/>
    </location>
    <ligand>
        <name>ATP</name>
        <dbReference type="ChEBI" id="CHEBI:30616"/>
    </ligand>
</feature>
<keyword evidence="15" id="KW-1185">Reference proteome</keyword>
<dbReference type="InterPro" id="IPR047149">
    <property type="entry name" value="KIF11-like"/>
</dbReference>
<feature type="coiled-coil region" evidence="11">
    <location>
        <begin position="622"/>
        <end position="663"/>
    </location>
</feature>
<protein>
    <recommendedName>
        <fullName evidence="13">Kinesin motor domain-containing protein</fullName>
    </recommendedName>
</protein>
<evidence type="ECO:0000256" key="8">
    <source>
        <dbReference type="ARBA" id="ARBA00023175"/>
    </source>
</evidence>
<feature type="coiled-coil region" evidence="11">
    <location>
        <begin position="513"/>
        <end position="540"/>
    </location>
</feature>
<feature type="coiled-coil region" evidence="11">
    <location>
        <begin position="877"/>
        <end position="907"/>
    </location>
</feature>
<keyword evidence="6 10" id="KW-0067">ATP-binding</keyword>
<gene>
    <name evidence="14" type="ORF">XYLVIOL_LOCUS2235</name>
</gene>
<feature type="coiled-coil region" evidence="11">
    <location>
        <begin position="1233"/>
        <end position="1295"/>
    </location>
</feature>
<dbReference type="PRINTS" id="PR00380">
    <property type="entry name" value="KINESINHEAVY"/>
</dbReference>
<evidence type="ECO:0000256" key="5">
    <source>
        <dbReference type="ARBA" id="ARBA00022741"/>
    </source>
</evidence>
<feature type="coiled-coil region" evidence="11">
    <location>
        <begin position="702"/>
        <end position="844"/>
    </location>
</feature>
<keyword evidence="2" id="KW-0963">Cytoplasm</keyword>
<evidence type="ECO:0000259" key="13">
    <source>
        <dbReference type="PROSITE" id="PS50067"/>
    </source>
</evidence>
<feature type="coiled-coil region" evidence="11">
    <location>
        <begin position="953"/>
        <end position="994"/>
    </location>
</feature>
<evidence type="ECO:0000256" key="3">
    <source>
        <dbReference type="ARBA" id="ARBA00022553"/>
    </source>
</evidence>
<dbReference type="SMART" id="SM00129">
    <property type="entry name" value="KISc"/>
    <property type="match status" value="1"/>
</dbReference>
<sequence>MSYLFGRDPSILAYGHRPCASKDNKKNLLPFYEIEESSDTQETTSNSDLQILPTIKVYLRMKPFPRKIKLSSEQRDAYKIINSTTLFTRLPTLDTNTSCLKRSNSTDIVCRKFTFTQTFGPETTQLELFEQSVKPQMIDFLSGQNSTIMTYGTTNSGKSYTLQGTITSPGIIPRCLEFVFSNITPKPSPSYKPMNHCDVIALDPLDRAQELEIKTKLLTFASVDKYQYINAYKEMQKLLQEESPIRPSQCIDAYYSVWVSFAEIYNEIVYDLLSNECQKKRTPLKLATDSQGRAFIKGLKTICVNSGSEAYQVLMAGQYNLKVAATALNARSSRSHCIFTIKLLKYYVENNPNSVEVSTFAFCDLAGSERLKKTLNIGDRLKEAQNINTSLLVLGRCLKTIREGQISKQKIEHIGPFRESKLTRIFQKALSGKEHIALIVNINPIPNLYIETQNVLNFSAIAKKIVIEKEKVQKKNKSRFSQIVTQSTKTVTDWDATELESSEWQSVDAIGDNEYDQEDYDELVSENERLKKEIIALKNSTLSRDIQIREEMAEQYKVILKDVETGWKEHIKLVEEQQEDILQMSIKQVEDFYKEKLDKISSRKRRRSSLSSNYQDDDLQNIQELEMENSRLTSKIVHLKSRVKELREKNQHLTVEKNKATFELGLTKEELQTAKTLLSATQQDNCSDEDTRYYMAEVESQLYAKQEQVKKLKEFLNEAKEEYIAITTEMAEKEHIIKKQEEELFEKQEVIDDLEEELADINVCLIEKTKAADMFEEKLDNQTKSLIAHENKLQDMQAQINTLESEKESLLHELEVFKNIVATRKSVKQELEDTNDEYNFVTNDDINIIIKEKLSLNHKVKIITGCLTTYDKGTQTIDTEVNVKDELEDKNDECENSRESLKDHNLKVTVKESSPNANVERVVKVTTESKDTQTVHELESETKEKIIAIEGENSALKEKLGRSIVEIQNLKEELESAKVTLKDISEQISNLQIRNMQPNIENDETTEHQLAVQTVEIGCQAQIDIFEIFGGQCVETSKNDVFNKSSQTITTLTKEKTNQTSFIEETENHDIALDELAKLTIKYDDIKVKYNNIRTKYDDIKTKYRNQTSSFEKSDGNESFLDELAELTVKYDDVKAKYNDIQAKYNNIQTKYDDIKTKYDDINAQYDDIKIKYEEKCFKLNTLQAEFDTNLSKCEIEHKETICNLQKELSSAVEKCNIKSQCLDVHIAKVVELEHSLDNVKQLETMINELNKKLETCQAEKDKLQQLFNENCDKILELEDRLELANVERQEKEREKDAEIHSIQEAMKHMIQMNENNEQSDKLMETELKNAIKDLTSTKEMLSQKQEYIEQLEMRVKHHEQNAKILDLLQQSAQERQAENERLRTMNEELKNSLIEIEREMESFMKNRDNMVTKYESLVKTQQEELEKHKQELIKCHSKERDNCENISEDETIHKSRRGRRPLKKSPKQDEVSVIEFSGSESKRTGKRTHLAPSELSANKKRGTRTKKKLYTTEDDSFQDIEPLEIVNVTPATQARSLRSRRK</sequence>
<comment type="similarity">
    <text evidence="10">Belongs to the TRAFAC class myosin-kinesin ATPase superfamily. Kinesin family.</text>
</comment>
<dbReference type="Gene3D" id="3.40.850.10">
    <property type="entry name" value="Kinesin motor domain"/>
    <property type="match status" value="1"/>
</dbReference>
<evidence type="ECO:0000256" key="12">
    <source>
        <dbReference type="SAM" id="MobiDB-lite"/>
    </source>
</evidence>
<dbReference type="Pfam" id="PF00225">
    <property type="entry name" value="Kinesin"/>
    <property type="match status" value="1"/>
</dbReference>
<accession>A0ABP1N6G5</accession>
<name>A0ABP1N6G5_XYLVO</name>
<feature type="coiled-coil region" evidence="11">
    <location>
        <begin position="1117"/>
        <end position="1165"/>
    </location>
</feature>
<feature type="region of interest" description="Disordered" evidence="12">
    <location>
        <begin position="1444"/>
        <end position="1517"/>
    </location>
</feature>
<dbReference type="InterPro" id="IPR027417">
    <property type="entry name" value="P-loop_NTPase"/>
</dbReference>
<dbReference type="PANTHER" id="PTHR47970">
    <property type="entry name" value="KINESIN-LIKE PROTEIN KIF11"/>
    <property type="match status" value="1"/>
</dbReference>
<evidence type="ECO:0000256" key="7">
    <source>
        <dbReference type="ARBA" id="ARBA00023054"/>
    </source>
</evidence>
<keyword evidence="7 11" id="KW-0175">Coiled coil</keyword>
<evidence type="ECO:0000256" key="6">
    <source>
        <dbReference type="ARBA" id="ARBA00022840"/>
    </source>
</evidence>
<dbReference type="InterPro" id="IPR036961">
    <property type="entry name" value="Kinesin_motor_dom_sf"/>
</dbReference>
<evidence type="ECO:0000256" key="2">
    <source>
        <dbReference type="ARBA" id="ARBA00022490"/>
    </source>
</evidence>
<comment type="subcellular location">
    <subcellularLocation>
        <location evidence="1">Cytoplasm</location>
        <location evidence="1">Cytoskeleton</location>
        <location evidence="1">Spindle</location>
    </subcellularLocation>
</comment>
<dbReference type="InterPro" id="IPR019821">
    <property type="entry name" value="Kinesin_motor_CS"/>
</dbReference>
<evidence type="ECO:0000256" key="4">
    <source>
        <dbReference type="ARBA" id="ARBA00022701"/>
    </source>
</evidence>
<dbReference type="EMBL" id="CAXAJV020001287">
    <property type="protein sequence ID" value="CAL7936568.1"/>
    <property type="molecule type" value="Genomic_DNA"/>
</dbReference>
<evidence type="ECO:0000256" key="10">
    <source>
        <dbReference type="PROSITE-ProRule" id="PRU00283"/>
    </source>
</evidence>